<feature type="domain" description="Mur ligase central" evidence="23">
    <location>
        <begin position="107"/>
        <end position="315"/>
    </location>
</feature>
<evidence type="ECO:0000256" key="13">
    <source>
        <dbReference type="ARBA" id="ARBA00056782"/>
    </source>
</evidence>
<keyword evidence="10 19" id="KW-0131">Cell cycle</keyword>
<feature type="binding site" evidence="19">
    <location>
        <begin position="109"/>
        <end position="115"/>
    </location>
    <ligand>
        <name>ATP</name>
        <dbReference type="ChEBI" id="CHEBI:30616"/>
    </ligand>
</feature>
<dbReference type="Pfam" id="PF02875">
    <property type="entry name" value="Mur_ligase_C"/>
    <property type="match status" value="1"/>
</dbReference>
<evidence type="ECO:0000256" key="19">
    <source>
        <dbReference type="HAMAP-Rule" id="MF_00208"/>
    </source>
</evidence>
<keyword evidence="25" id="KW-1185">Reference proteome</keyword>
<dbReference type="EMBL" id="AP023366">
    <property type="protein sequence ID" value="BCJ86078.1"/>
    <property type="molecule type" value="Genomic_DNA"/>
</dbReference>
<dbReference type="FunFam" id="3.90.190.20:FF:000006">
    <property type="entry name" value="UDP-N-acetylmuramoyl-L-alanyl-D-glutamate--2,6-diaminopimelate ligase"/>
    <property type="match status" value="1"/>
</dbReference>
<evidence type="ECO:0000256" key="7">
    <source>
        <dbReference type="ARBA" id="ARBA00022840"/>
    </source>
</evidence>
<feature type="binding site" evidence="19">
    <location>
        <position position="150"/>
    </location>
    <ligand>
        <name>UDP-N-acetyl-alpha-D-muramoyl-L-alanyl-D-glutamate</name>
        <dbReference type="ChEBI" id="CHEBI:83900"/>
    </ligand>
</feature>
<evidence type="ECO:0000256" key="14">
    <source>
        <dbReference type="ARBA" id="ARBA00066633"/>
    </source>
</evidence>
<gene>
    <name evidence="19 24" type="primary">murE</name>
    <name evidence="24" type="ORF">skT53_10630</name>
</gene>
<keyword evidence="5 19" id="KW-0132">Cell division</keyword>
<keyword evidence="11 19" id="KW-0961">Cell wall biogenesis/degradation</keyword>
<dbReference type="NCBIfam" id="NF001124">
    <property type="entry name" value="PRK00139.1-2"/>
    <property type="match status" value="1"/>
</dbReference>
<dbReference type="UniPathway" id="UPA00219"/>
<dbReference type="InterPro" id="IPR000713">
    <property type="entry name" value="Mur_ligase_N"/>
</dbReference>
<evidence type="ECO:0000256" key="6">
    <source>
        <dbReference type="ARBA" id="ARBA00022741"/>
    </source>
</evidence>
<comment type="PTM">
    <text evidence="19">Carboxylation is probably crucial for Mg(2+) binding and, consequently, for the gamma-phosphate positioning of ATP.</text>
</comment>
<evidence type="ECO:0000259" key="22">
    <source>
        <dbReference type="Pfam" id="PF02875"/>
    </source>
</evidence>
<dbReference type="GO" id="GO:0004326">
    <property type="term" value="F:tetrahydrofolylpolyglutamate synthase activity"/>
    <property type="evidence" value="ECO:0007669"/>
    <property type="project" value="InterPro"/>
</dbReference>
<feature type="binding site" evidence="19">
    <location>
        <position position="186"/>
    </location>
    <ligand>
        <name>UDP-N-acetyl-alpha-D-muramoyl-L-alanyl-D-glutamate</name>
        <dbReference type="ChEBI" id="CHEBI:83900"/>
    </ligand>
</feature>
<evidence type="ECO:0000256" key="12">
    <source>
        <dbReference type="ARBA" id="ARBA00050251"/>
    </source>
</evidence>
<comment type="function">
    <text evidence="13 19">Catalyzes the addition of meso-diaminopimelic acid to the nucleotide precursor UDP-N-acetylmuramoyl-L-alanyl-D-glutamate (UMAG) in the biosynthesis of bacterial cell-wall peptidoglycan.</text>
</comment>
<dbReference type="GO" id="GO:0009252">
    <property type="term" value="P:peptidoglycan biosynthetic process"/>
    <property type="evidence" value="ECO:0007669"/>
    <property type="project" value="UniProtKB-UniRule"/>
</dbReference>
<dbReference type="GO" id="GO:0005524">
    <property type="term" value="F:ATP binding"/>
    <property type="evidence" value="ECO:0007669"/>
    <property type="project" value="UniProtKB-UniRule"/>
</dbReference>
<evidence type="ECO:0000256" key="15">
    <source>
        <dbReference type="ARBA" id="ARBA00072883"/>
    </source>
</evidence>
<evidence type="ECO:0000259" key="23">
    <source>
        <dbReference type="Pfam" id="PF08245"/>
    </source>
</evidence>
<comment type="similarity">
    <text evidence="2 19">Belongs to the MurCDEF family. MurE subfamily.</text>
</comment>
<evidence type="ECO:0000256" key="9">
    <source>
        <dbReference type="ARBA" id="ARBA00022984"/>
    </source>
</evidence>
<protein>
    <recommendedName>
        <fullName evidence="15 19">UDP-N-acetylmuramoyl-L-alanyl-D-glutamate--2,6-diaminopimelate ligase</fullName>
        <ecNumber evidence="14 19">6.3.2.13</ecNumber>
    </recommendedName>
    <alternativeName>
        <fullName evidence="16 19">Meso-A2pm-adding enzyme</fullName>
    </alternativeName>
    <alternativeName>
        <fullName evidence="17 19">Meso-diaminopimelate-adding enzyme</fullName>
    </alternativeName>
    <alternativeName>
        <fullName evidence="18 19">UDP-MurNAc-L-Ala-D-Glu:meso-diaminopimelate ligase</fullName>
    </alternativeName>
    <alternativeName>
        <fullName evidence="19">UDP-MurNAc-tripeptide synthetase</fullName>
    </alternativeName>
    <alternativeName>
        <fullName evidence="19">UDP-N-acetylmuramyl-tripeptide synthetase</fullName>
    </alternativeName>
</protein>
<dbReference type="GO" id="GO:0071555">
    <property type="term" value="P:cell wall organization"/>
    <property type="evidence" value="ECO:0007669"/>
    <property type="project" value="UniProtKB-KW"/>
</dbReference>
<dbReference type="Proteomes" id="UP000593802">
    <property type="component" value="Chromosome"/>
</dbReference>
<dbReference type="PANTHER" id="PTHR23135:SF4">
    <property type="entry name" value="UDP-N-ACETYLMURAMOYL-L-ALANYL-D-GLUTAMATE--2,6-DIAMINOPIMELATE LIGASE MURE HOMOLOG, CHLOROPLASTIC"/>
    <property type="match status" value="1"/>
</dbReference>
<evidence type="ECO:0000256" key="4">
    <source>
        <dbReference type="ARBA" id="ARBA00022598"/>
    </source>
</evidence>
<dbReference type="SUPFAM" id="SSF63418">
    <property type="entry name" value="MurE/MurF N-terminal domain"/>
    <property type="match status" value="1"/>
</dbReference>
<feature type="binding site" evidence="19">
    <location>
        <begin position="410"/>
        <end position="413"/>
    </location>
    <ligand>
        <name>meso-2,6-diaminopimelate</name>
        <dbReference type="ChEBI" id="CHEBI:57791"/>
    </ligand>
</feature>
<dbReference type="PANTHER" id="PTHR23135">
    <property type="entry name" value="MUR LIGASE FAMILY MEMBER"/>
    <property type="match status" value="1"/>
</dbReference>
<keyword evidence="7 19" id="KW-0067">ATP-binding</keyword>
<keyword evidence="19" id="KW-0460">Magnesium</keyword>
<name>A0A7I8D7E2_9BACL</name>
<evidence type="ECO:0000256" key="18">
    <source>
        <dbReference type="ARBA" id="ARBA00081560"/>
    </source>
</evidence>
<accession>A0A7I8D7E2</accession>
<feature type="domain" description="Mur ligase C-terminal" evidence="22">
    <location>
        <begin position="337"/>
        <end position="465"/>
    </location>
</feature>
<comment type="cofactor">
    <cofactor evidence="19">
        <name>Mg(2+)</name>
        <dbReference type="ChEBI" id="CHEBI:18420"/>
    </cofactor>
</comment>
<evidence type="ECO:0000259" key="21">
    <source>
        <dbReference type="Pfam" id="PF01225"/>
    </source>
</evidence>
<dbReference type="Gene3D" id="3.90.190.20">
    <property type="entry name" value="Mur ligase, C-terminal domain"/>
    <property type="match status" value="1"/>
</dbReference>
<feature type="binding site" evidence="19">
    <location>
        <position position="467"/>
    </location>
    <ligand>
        <name>meso-2,6-diaminopimelate</name>
        <dbReference type="ChEBI" id="CHEBI:57791"/>
    </ligand>
</feature>
<evidence type="ECO:0000313" key="24">
    <source>
        <dbReference type="EMBL" id="BCJ86078.1"/>
    </source>
</evidence>
<feature type="binding site" evidence="19">
    <location>
        <position position="463"/>
    </location>
    <ligand>
        <name>meso-2,6-diaminopimelate</name>
        <dbReference type="ChEBI" id="CHEBI:57791"/>
    </ligand>
</feature>
<evidence type="ECO:0000256" key="5">
    <source>
        <dbReference type="ARBA" id="ARBA00022618"/>
    </source>
</evidence>
<dbReference type="InterPro" id="IPR036565">
    <property type="entry name" value="Mur-like_cat_sf"/>
</dbReference>
<dbReference type="NCBIfam" id="NF001126">
    <property type="entry name" value="PRK00139.1-4"/>
    <property type="match status" value="1"/>
</dbReference>
<dbReference type="InterPro" id="IPR005761">
    <property type="entry name" value="UDP-N-AcMur-Glu-dNH2Pim_ligase"/>
</dbReference>
<evidence type="ECO:0000256" key="1">
    <source>
        <dbReference type="ARBA" id="ARBA00004752"/>
    </source>
</evidence>
<keyword evidence="4 19" id="KW-0436">Ligase</keyword>
<keyword evidence="8 19" id="KW-0133">Cell shape</keyword>
<dbReference type="GO" id="GO:0008360">
    <property type="term" value="P:regulation of cell shape"/>
    <property type="evidence" value="ECO:0007669"/>
    <property type="project" value="UniProtKB-KW"/>
</dbReference>
<evidence type="ECO:0000256" key="2">
    <source>
        <dbReference type="ARBA" id="ARBA00005898"/>
    </source>
</evidence>
<evidence type="ECO:0000256" key="16">
    <source>
        <dbReference type="ARBA" id="ARBA00075482"/>
    </source>
</evidence>
<dbReference type="NCBIfam" id="TIGR01085">
    <property type="entry name" value="murE"/>
    <property type="match status" value="1"/>
</dbReference>
<feature type="binding site" evidence="19">
    <location>
        <position position="178"/>
    </location>
    <ligand>
        <name>UDP-N-acetyl-alpha-D-muramoyl-L-alanyl-D-glutamate</name>
        <dbReference type="ChEBI" id="CHEBI:83900"/>
    </ligand>
</feature>
<feature type="binding site" evidence="19">
    <location>
        <begin position="151"/>
        <end position="152"/>
    </location>
    <ligand>
        <name>UDP-N-acetyl-alpha-D-muramoyl-L-alanyl-D-glutamate</name>
        <dbReference type="ChEBI" id="CHEBI:83900"/>
    </ligand>
</feature>
<evidence type="ECO:0000256" key="3">
    <source>
        <dbReference type="ARBA" id="ARBA00022490"/>
    </source>
</evidence>
<dbReference type="Gene3D" id="3.40.1390.10">
    <property type="entry name" value="MurE/MurF, N-terminal domain"/>
    <property type="match status" value="1"/>
</dbReference>
<evidence type="ECO:0000256" key="11">
    <source>
        <dbReference type="ARBA" id="ARBA00023316"/>
    </source>
</evidence>
<dbReference type="Pfam" id="PF08245">
    <property type="entry name" value="Mur_ligase_M"/>
    <property type="match status" value="1"/>
</dbReference>
<evidence type="ECO:0000256" key="10">
    <source>
        <dbReference type="ARBA" id="ARBA00023306"/>
    </source>
</evidence>
<dbReference type="SUPFAM" id="SSF53244">
    <property type="entry name" value="MurD-like peptide ligases, peptide-binding domain"/>
    <property type="match status" value="1"/>
</dbReference>
<dbReference type="InterPro" id="IPR013221">
    <property type="entry name" value="Mur_ligase_cen"/>
</dbReference>
<organism evidence="24 25">
    <name type="scientific">Effusibacillus dendaii</name>
    <dbReference type="NCBI Taxonomy" id="2743772"/>
    <lineage>
        <taxon>Bacteria</taxon>
        <taxon>Bacillati</taxon>
        <taxon>Bacillota</taxon>
        <taxon>Bacilli</taxon>
        <taxon>Bacillales</taxon>
        <taxon>Alicyclobacillaceae</taxon>
        <taxon>Effusibacillus</taxon>
    </lineage>
</organism>
<keyword evidence="6 19" id="KW-0547">Nucleotide-binding</keyword>
<feature type="modified residue" description="N6-carboxylysine" evidence="19">
    <location>
        <position position="218"/>
    </location>
</feature>
<keyword evidence="9 19" id="KW-0573">Peptidoglycan synthesis</keyword>
<evidence type="ECO:0000256" key="8">
    <source>
        <dbReference type="ARBA" id="ARBA00022960"/>
    </source>
</evidence>
<dbReference type="Gene3D" id="3.40.1190.10">
    <property type="entry name" value="Mur-like, catalytic domain"/>
    <property type="match status" value="1"/>
</dbReference>
<evidence type="ECO:0000313" key="25">
    <source>
        <dbReference type="Proteomes" id="UP000593802"/>
    </source>
</evidence>
<dbReference type="SUPFAM" id="SSF53623">
    <property type="entry name" value="MurD-like peptide ligases, catalytic domain"/>
    <property type="match status" value="1"/>
</dbReference>
<dbReference type="AlphaFoldDB" id="A0A7I8D7E2"/>
<sequence length="493" mass="54192">MQLRTLLAPILLKRVMGPDAVDIVKITADSRQVTTGSLFIALKGHTVDGHDFVRKAVEQGAVAVVTETEFANLPVTQVVVKNTRDVIPILSSVFYRHPSKSMKVIGVTGTNGKTTVTHLIDKILMDQGHLTGLIGTIKKRIGREEFDVQNTTPEALDLQETFHRMREIGTVYTVMEVSSHALELKRVAGTEFRTAVFTNLTQDHLDFHGSMEEYRNAKGKFFARLGNTYGDTPDESRFAVINADDPSAPFFLQQTTAQTITYGIDQPADVRATQLRIEAGGASFRLESFAGSVDIRLQMTGKFSVYNALAAAAAALCEGVPLAAIRLSLESVSGVDGRFERVDVGQNFTVLVDYAHTPDSLENVLKTIREFAKGSVYTVVGCGGDRDRTKRPLMARIAVEYSDVAVLTSDNPRTEDPELILDDMEAGLASVTSRRYVRLTDRTDAIRWAIARAKAHDIVLIAGKGHETYQIIGSTKYHYDDREVAAKAIRGEL</sequence>
<dbReference type="PROSITE" id="PS01011">
    <property type="entry name" value="FOLYLPOLYGLU_SYNT_1"/>
    <property type="match status" value="1"/>
</dbReference>
<evidence type="ECO:0000256" key="20">
    <source>
        <dbReference type="RuleBase" id="RU004135"/>
    </source>
</evidence>
<feature type="short sequence motif" description="Meso-diaminopimelate recognition motif" evidence="19">
    <location>
        <begin position="410"/>
        <end position="413"/>
    </location>
</feature>
<feature type="domain" description="Mur ligase N-terminal catalytic" evidence="21">
    <location>
        <begin position="24"/>
        <end position="78"/>
    </location>
</feature>
<evidence type="ECO:0000256" key="17">
    <source>
        <dbReference type="ARBA" id="ARBA00076158"/>
    </source>
</evidence>
<comment type="caution">
    <text evidence="19">Lacks conserved residue(s) required for the propagation of feature annotation.</text>
</comment>
<dbReference type="GO" id="GO:0005737">
    <property type="term" value="C:cytoplasm"/>
    <property type="evidence" value="ECO:0007669"/>
    <property type="project" value="UniProtKB-SubCell"/>
</dbReference>
<comment type="catalytic activity">
    <reaction evidence="12 19">
        <text>UDP-N-acetyl-alpha-D-muramoyl-L-alanyl-D-glutamate + meso-2,6-diaminopimelate + ATP = UDP-N-acetyl-alpha-D-muramoyl-L-alanyl-gamma-D-glutamyl-meso-2,6-diaminopimelate + ADP + phosphate + H(+)</text>
        <dbReference type="Rhea" id="RHEA:23676"/>
        <dbReference type="ChEBI" id="CHEBI:15378"/>
        <dbReference type="ChEBI" id="CHEBI:30616"/>
        <dbReference type="ChEBI" id="CHEBI:43474"/>
        <dbReference type="ChEBI" id="CHEBI:57791"/>
        <dbReference type="ChEBI" id="CHEBI:83900"/>
        <dbReference type="ChEBI" id="CHEBI:83905"/>
        <dbReference type="ChEBI" id="CHEBI:456216"/>
        <dbReference type="EC" id="6.3.2.13"/>
    </reaction>
</comment>
<dbReference type="GO" id="GO:0000287">
    <property type="term" value="F:magnesium ion binding"/>
    <property type="evidence" value="ECO:0007669"/>
    <property type="project" value="UniProtKB-UniRule"/>
</dbReference>
<keyword evidence="3 19" id="KW-0963">Cytoplasm</keyword>
<dbReference type="GO" id="GO:0051301">
    <property type="term" value="P:cell division"/>
    <property type="evidence" value="ECO:0007669"/>
    <property type="project" value="UniProtKB-KW"/>
</dbReference>
<dbReference type="HAMAP" id="MF_00208">
    <property type="entry name" value="MurE"/>
    <property type="match status" value="1"/>
</dbReference>
<feature type="binding site" evidence="19">
    <location>
        <position position="386"/>
    </location>
    <ligand>
        <name>meso-2,6-diaminopimelate</name>
        <dbReference type="ChEBI" id="CHEBI:57791"/>
    </ligand>
</feature>
<dbReference type="KEGG" id="eff:skT53_10630"/>
<dbReference type="InterPro" id="IPR036615">
    <property type="entry name" value="Mur_ligase_C_dom_sf"/>
</dbReference>
<dbReference type="EC" id="6.3.2.13" evidence="14 19"/>
<dbReference type="InterPro" id="IPR004101">
    <property type="entry name" value="Mur_ligase_C"/>
</dbReference>
<dbReference type="InterPro" id="IPR018109">
    <property type="entry name" value="Folylpolyglutamate_synth_CS"/>
</dbReference>
<dbReference type="InterPro" id="IPR035911">
    <property type="entry name" value="MurE/MurF_N"/>
</dbReference>
<comment type="subcellular location">
    <subcellularLocation>
        <location evidence="19 20">Cytoplasm</location>
    </subcellularLocation>
</comment>
<proteinExistence type="inferred from homology"/>
<dbReference type="GO" id="GO:0008765">
    <property type="term" value="F:UDP-N-acetylmuramoylalanyl-D-glutamate-2,6-diaminopimelate ligase activity"/>
    <property type="evidence" value="ECO:0007669"/>
    <property type="project" value="UniProtKB-UniRule"/>
</dbReference>
<comment type="pathway">
    <text evidence="1 19 20">Cell wall biogenesis; peptidoglycan biosynthesis.</text>
</comment>
<feature type="binding site" evidence="19">
    <location>
        <position position="30"/>
    </location>
    <ligand>
        <name>UDP-N-acetyl-alpha-D-muramoyl-L-alanyl-D-glutamate</name>
        <dbReference type="ChEBI" id="CHEBI:83900"/>
    </ligand>
</feature>
<dbReference type="RefSeq" id="WP_200760118.1">
    <property type="nucleotide sequence ID" value="NZ_AP023366.1"/>
</dbReference>
<dbReference type="Pfam" id="PF01225">
    <property type="entry name" value="Mur_ligase"/>
    <property type="match status" value="1"/>
</dbReference>
<reference evidence="24 25" key="1">
    <citation type="submission" date="2020-08" db="EMBL/GenBank/DDBJ databases">
        <title>Complete Genome Sequence of Effusibacillus dendaii Strain skT53, Isolated from Farmland soil.</title>
        <authorList>
            <person name="Konishi T."/>
            <person name="Kawasaki H."/>
        </authorList>
    </citation>
    <scope>NUCLEOTIDE SEQUENCE [LARGE SCALE GENOMIC DNA]</scope>
    <source>
        <strain evidence="25">skT53</strain>
    </source>
</reference>